<dbReference type="Proteomes" id="UP001215280">
    <property type="component" value="Unassembled WGS sequence"/>
</dbReference>
<organism evidence="2 3">
    <name type="scientific">Mycena maculata</name>
    <dbReference type="NCBI Taxonomy" id="230809"/>
    <lineage>
        <taxon>Eukaryota</taxon>
        <taxon>Fungi</taxon>
        <taxon>Dikarya</taxon>
        <taxon>Basidiomycota</taxon>
        <taxon>Agaricomycotina</taxon>
        <taxon>Agaricomycetes</taxon>
        <taxon>Agaricomycetidae</taxon>
        <taxon>Agaricales</taxon>
        <taxon>Marasmiineae</taxon>
        <taxon>Mycenaceae</taxon>
        <taxon>Mycena</taxon>
    </lineage>
</organism>
<keyword evidence="2" id="KW-0808">Transferase</keyword>
<keyword evidence="3" id="KW-1185">Reference proteome</keyword>
<dbReference type="Pfam" id="PF05686">
    <property type="entry name" value="Glyco_transf_90"/>
    <property type="match status" value="1"/>
</dbReference>
<gene>
    <name evidence="2" type="ORF">DFH07DRAFT_805776</name>
</gene>
<dbReference type="SMART" id="SM00672">
    <property type="entry name" value="CAP10"/>
    <property type="match status" value="1"/>
</dbReference>
<dbReference type="GO" id="GO:0016740">
    <property type="term" value="F:transferase activity"/>
    <property type="evidence" value="ECO:0007669"/>
    <property type="project" value="UniProtKB-KW"/>
</dbReference>
<dbReference type="InterPro" id="IPR006598">
    <property type="entry name" value="CAP10"/>
</dbReference>
<feature type="domain" description="Glycosyl transferase CAP10" evidence="1">
    <location>
        <begin position="301"/>
        <end position="574"/>
    </location>
</feature>
<protein>
    <submittedName>
        <fullName evidence="2">Glycosyl transferase family 90-domain-containing protein</fullName>
    </submittedName>
</protein>
<dbReference type="AlphaFoldDB" id="A0AAD7JSC3"/>
<evidence type="ECO:0000313" key="2">
    <source>
        <dbReference type="EMBL" id="KAJ7770941.1"/>
    </source>
</evidence>
<comment type="caution">
    <text evidence="2">The sequence shown here is derived from an EMBL/GenBank/DDBJ whole genome shotgun (WGS) entry which is preliminary data.</text>
</comment>
<dbReference type="PANTHER" id="PTHR12203:SF118">
    <property type="entry name" value="BETA-1,2-XYLOSYLTRANSFERASE 1"/>
    <property type="match status" value="1"/>
</dbReference>
<reference evidence="2" key="1">
    <citation type="submission" date="2023-03" db="EMBL/GenBank/DDBJ databases">
        <title>Massive genome expansion in bonnet fungi (Mycena s.s.) driven by repeated elements and novel gene families across ecological guilds.</title>
        <authorList>
            <consortium name="Lawrence Berkeley National Laboratory"/>
            <person name="Harder C.B."/>
            <person name="Miyauchi S."/>
            <person name="Viragh M."/>
            <person name="Kuo A."/>
            <person name="Thoen E."/>
            <person name="Andreopoulos B."/>
            <person name="Lu D."/>
            <person name="Skrede I."/>
            <person name="Drula E."/>
            <person name="Henrissat B."/>
            <person name="Morin E."/>
            <person name="Kohler A."/>
            <person name="Barry K."/>
            <person name="LaButti K."/>
            <person name="Morin E."/>
            <person name="Salamov A."/>
            <person name="Lipzen A."/>
            <person name="Mereny Z."/>
            <person name="Hegedus B."/>
            <person name="Baldrian P."/>
            <person name="Stursova M."/>
            <person name="Weitz H."/>
            <person name="Taylor A."/>
            <person name="Grigoriev I.V."/>
            <person name="Nagy L.G."/>
            <person name="Martin F."/>
            <person name="Kauserud H."/>
        </authorList>
    </citation>
    <scope>NUCLEOTIDE SEQUENCE</scope>
    <source>
        <strain evidence="2">CBHHK188m</strain>
    </source>
</reference>
<dbReference type="EMBL" id="JARJLG010000023">
    <property type="protein sequence ID" value="KAJ7770941.1"/>
    <property type="molecule type" value="Genomic_DNA"/>
</dbReference>
<evidence type="ECO:0000313" key="3">
    <source>
        <dbReference type="Proteomes" id="UP001215280"/>
    </source>
</evidence>
<proteinExistence type="predicted"/>
<name>A0AAD7JSC3_9AGAR</name>
<dbReference type="InterPro" id="IPR051091">
    <property type="entry name" value="O-Glucosyltr/Glycosyltrsf_90"/>
</dbReference>
<accession>A0AAD7JSC3</accession>
<sequence length="584" mass="67110">MRTRRERGLLLASAITTVYLVSSYFNTILPQVPPSSLQVPVDWHTFRDDGLLEFNPEGNHPIFELIRRAEVAWKDKLDRASTTFPQAVSEYRRRYKRDPPKGFDAWWNYVRNHAVQLPDEYDQIYADLEPFWGIELRDLLAITSELEVKADSFALGKTANSKLHVVNASFAPGLSPELVDHYLMGAKHAINFLDDIDELLPPFRAVFSPYDVPSRLSDHFVKDAARRASAEKQYIRRKDLPKVDRIGWTSACAPNSPGRNTSINIDSDTPQKTRKTFIHDHKLAMDPCLHPRHFWQHAQFIWDGEGPTPEQDLAPLFSYSSTTVHHDICVPMPYLWVADTHDPEWDDKADGRLSWRGTATGISQWGRSAGIGMRLESSLRIRLVQLANDLKGAVSILSPVKSETEPLGEPIDVPKSTLNPGIMDVGFTDGFMMCDPALCEYLRKTMPWREYQNLEQAGQYKYVMDVDGNGWSGRFERLMMSKSLVFKATLYTEWYNDRIAPWVHYIPVQLDLSDLHDALVFFRGDETGAGAHEDLARKIAAAGRVWSKTFWRKEDMHAYFYRLILEYARLMSEDRDAMSYREDR</sequence>
<evidence type="ECO:0000259" key="1">
    <source>
        <dbReference type="SMART" id="SM00672"/>
    </source>
</evidence>
<dbReference type="PANTHER" id="PTHR12203">
    <property type="entry name" value="KDEL LYS-ASP-GLU-LEU CONTAINING - RELATED"/>
    <property type="match status" value="1"/>
</dbReference>